<keyword evidence="2" id="KW-0902">Two-component regulatory system</keyword>
<accession>A0A0U9HTU2</accession>
<organism evidence="5 6">
    <name type="scientific">Thermodesulfovibrio aggregans</name>
    <dbReference type="NCBI Taxonomy" id="86166"/>
    <lineage>
        <taxon>Bacteria</taxon>
        <taxon>Pseudomonadati</taxon>
        <taxon>Nitrospirota</taxon>
        <taxon>Thermodesulfovibrionia</taxon>
        <taxon>Thermodesulfovibrionales</taxon>
        <taxon>Thermodesulfovibrionaceae</taxon>
        <taxon>Thermodesulfovibrio</taxon>
    </lineage>
</organism>
<dbReference type="InterPro" id="IPR011006">
    <property type="entry name" value="CheY-like_superfamily"/>
</dbReference>
<sequence length="121" mass="13981">MYKVLVAEDSNVDAKYIESILKEGGYELFFAKDGEEAEELIKRENFDLVILDVVMPKKNGFQICREMKKNEKTKNIPVIIVTSKKEEADKYWGKMQGADEYITKPFEPIDLLVAVKKCLKK</sequence>
<dbReference type="OrthoDB" id="9800897at2"/>
<feature type="modified residue" description="4-aspartylphosphate" evidence="3">
    <location>
        <position position="52"/>
    </location>
</feature>
<dbReference type="Gene3D" id="3.40.50.2300">
    <property type="match status" value="1"/>
</dbReference>
<evidence type="ECO:0000313" key="5">
    <source>
        <dbReference type="EMBL" id="GAQ95682.1"/>
    </source>
</evidence>
<evidence type="ECO:0000256" key="2">
    <source>
        <dbReference type="ARBA" id="ARBA00023012"/>
    </source>
</evidence>
<dbReference type="PROSITE" id="PS50110">
    <property type="entry name" value="RESPONSE_REGULATORY"/>
    <property type="match status" value="1"/>
</dbReference>
<dbReference type="AlphaFoldDB" id="A0A0U9HTU2"/>
<dbReference type="PANTHER" id="PTHR44591">
    <property type="entry name" value="STRESS RESPONSE REGULATOR PROTEIN 1"/>
    <property type="match status" value="1"/>
</dbReference>
<evidence type="ECO:0000256" key="1">
    <source>
        <dbReference type="ARBA" id="ARBA00022553"/>
    </source>
</evidence>
<keyword evidence="1 3" id="KW-0597">Phosphoprotein</keyword>
<dbReference type="GO" id="GO:0000160">
    <property type="term" value="P:phosphorelay signal transduction system"/>
    <property type="evidence" value="ECO:0007669"/>
    <property type="project" value="UniProtKB-KW"/>
</dbReference>
<dbReference type="EMBL" id="BCNO01000003">
    <property type="protein sequence ID" value="GAQ95682.1"/>
    <property type="molecule type" value="Genomic_DNA"/>
</dbReference>
<dbReference type="Proteomes" id="UP000054976">
    <property type="component" value="Unassembled WGS sequence"/>
</dbReference>
<reference evidence="6" key="1">
    <citation type="submission" date="2016-01" db="EMBL/GenBank/DDBJ databases">
        <title>Draft genome sequence of Thermodesulfovibrio aggregans strain TGE-P1.</title>
        <authorList>
            <person name="Sekiguchi Y."/>
            <person name="Ohashi A."/>
            <person name="Matsuura N."/>
            <person name="Tourlousse M.D."/>
        </authorList>
    </citation>
    <scope>NUCLEOTIDE SEQUENCE [LARGE SCALE GENOMIC DNA]</scope>
    <source>
        <strain evidence="6">TGE-P1</strain>
    </source>
</reference>
<gene>
    <name evidence="5" type="ORF">TAGGR_3155</name>
</gene>
<dbReference type="SUPFAM" id="SSF52172">
    <property type="entry name" value="CheY-like"/>
    <property type="match status" value="1"/>
</dbReference>
<protein>
    <submittedName>
        <fullName evidence="5">Twitching motility two-component system response regulator PilH</fullName>
    </submittedName>
</protein>
<name>A0A0U9HTU2_9BACT</name>
<dbReference type="InterPro" id="IPR050595">
    <property type="entry name" value="Bact_response_regulator"/>
</dbReference>
<proteinExistence type="predicted"/>
<dbReference type="InterPro" id="IPR001789">
    <property type="entry name" value="Sig_transdc_resp-reg_receiver"/>
</dbReference>
<evidence type="ECO:0000313" key="6">
    <source>
        <dbReference type="Proteomes" id="UP000054976"/>
    </source>
</evidence>
<dbReference type="RefSeq" id="WP_059177109.1">
    <property type="nucleotide sequence ID" value="NZ_BCNO01000003.1"/>
</dbReference>
<evidence type="ECO:0000256" key="3">
    <source>
        <dbReference type="PROSITE-ProRule" id="PRU00169"/>
    </source>
</evidence>
<keyword evidence="6" id="KW-1185">Reference proteome</keyword>
<evidence type="ECO:0000259" key="4">
    <source>
        <dbReference type="PROSITE" id="PS50110"/>
    </source>
</evidence>
<comment type="caution">
    <text evidence="5">The sequence shown here is derived from an EMBL/GenBank/DDBJ whole genome shotgun (WGS) entry which is preliminary data.</text>
</comment>
<dbReference type="SMART" id="SM00448">
    <property type="entry name" value="REC"/>
    <property type="match status" value="1"/>
</dbReference>
<dbReference type="Pfam" id="PF00072">
    <property type="entry name" value="Response_reg"/>
    <property type="match status" value="1"/>
</dbReference>
<dbReference type="STRING" id="86166.TAGGR_3155"/>
<feature type="domain" description="Response regulatory" evidence="4">
    <location>
        <begin position="3"/>
        <end position="119"/>
    </location>
</feature>
<dbReference type="PANTHER" id="PTHR44591:SF14">
    <property type="entry name" value="PROTEIN PILG"/>
    <property type="match status" value="1"/>
</dbReference>
<dbReference type="CDD" id="cd17574">
    <property type="entry name" value="REC_OmpR"/>
    <property type="match status" value="1"/>
</dbReference>